<comment type="caution">
    <text evidence="1">The sequence shown here is derived from an EMBL/GenBank/DDBJ whole genome shotgun (WGS) entry which is preliminary data.</text>
</comment>
<dbReference type="EMBL" id="JAJIAO010000004">
    <property type="protein sequence ID" value="MCK8624771.1"/>
    <property type="molecule type" value="Genomic_DNA"/>
</dbReference>
<accession>A0ABT0I241</accession>
<gene>
    <name evidence="1" type="ORF">LNP07_04500</name>
</gene>
<sequence>MDTLFYIVVIENKTDTNSIKWKRYLKIACTIAGLCSKINMLDTVCIISKQANSNNKKLVY</sequence>
<keyword evidence="2" id="KW-1185">Reference proteome</keyword>
<protein>
    <submittedName>
        <fullName evidence="1">Uncharacterized protein</fullName>
    </submittedName>
</protein>
<name>A0ABT0I241_9LACO</name>
<evidence type="ECO:0000313" key="1">
    <source>
        <dbReference type="EMBL" id="MCK8624771.1"/>
    </source>
</evidence>
<organism evidence="1 2">
    <name type="scientific">Apilactobacillus xinyiensis</name>
    <dbReference type="NCBI Taxonomy" id="2841032"/>
    <lineage>
        <taxon>Bacteria</taxon>
        <taxon>Bacillati</taxon>
        <taxon>Bacillota</taxon>
        <taxon>Bacilli</taxon>
        <taxon>Lactobacillales</taxon>
        <taxon>Lactobacillaceae</taxon>
        <taxon>Apilactobacillus</taxon>
    </lineage>
</organism>
<reference evidence="1 2" key="1">
    <citation type="submission" date="2021-11" db="EMBL/GenBank/DDBJ databases">
        <title>Comparative genomics of bee honey and flower isolates.</title>
        <authorList>
            <person name="Bechtner J.D."/>
            <person name="Gallus M.K."/>
            <person name="Ehrmann M."/>
        </authorList>
    </citation>
    <scope>NUCLEOTIDE SEQUENCE [LARGE SCALE GENOMIC DNA]</scope>
    <source>
        <strain evidence="1 2">M161</strain>
    </source>
</reference>
<proteinExistence type="predicted"/>
<dbReference type="Proteomes" id="UP001522905">
    <property type="component" value="Unassembled WGS sequence"/>
</dbReference>
<evidence type="ECO:0000313" key="2">
    <source>
        <dbReference type="Proteomes" id="UP001522905"/>
    </source>
</evidence>
<dbReference type="RefSeq" id="WP_248601692.1">
    <property type="nucleotide sequence ID" value="NZ_CAXMLZ010000002.1"/>
</dbReference>